<name>A0AB39AFQ8_9NIDO</name>
<organism evidence="4">
    <name type="scientific">Bird deltacoronavirus HKU19</name>
    <dbReference type="NCBI Taxonomy" id="3237952"/>
    <lineage>
        <taxon>Viruses</taxon>
        <taxon>Riboviria</taxon>
        <taxon>Orthornavirae</taxon>
        <taxon>Pisuviricota</taxon>
        <taxon>Pisoniviricetes</taxon>
        <taxon>Nidovirales</taxon>
        <taxon>Cornidovirineae</taxon>
        <taxon>Coronaviridae</taxon>
        <taxon>Orthocoronavirinae</taxon>
        <taxon>Deltacoronavirus</taxon>
    </lineage>
</organism>
<protein>
    <submittedName>
        <fullName evidence="4">NS7b protein</fullName>
    </submittedName>
</protein>
<evidence type="ECO:0000313" key="4">
    <source>
        <dbReference type="EMBL" id="XDG24477.1"/>
    </source>
</evidence>
<evidence type="ECO:0000313" key="3">
    <source>
        <dbReference type="EMBL" id="XDG24469.1"/>
    </source>
</evidence>
<dbReference type="EMBL" id="PP845474">
    <property type="protein sequence ID" value="XDG24477.1"/>
    <property type="molecule type" value="Genomic_RNA"/>
</dbReference>
<keyword evidence="1" id="KW-1133">Transmembrane helix</keyword>
<dbReference type="EMBL" id="PP845473">
    <property type="protein sequence ID" value="XDG24469.1"/>
    <property type="molecule type" value="Genomic_RNA"/>
</dbReference>
<keyword evidence="1" id="KW-0812">Transmembrane</keyword>
<dbReference type="EMBL" id="PP845471">
    <property type="protein sequence ID" value="XDG24453.1"/>
    <property type="molecule type" value="Genomic_RNA"/>
</dbReference>
<reference evidence="4" key="1">
    <citation type="submission" date="2024-05" db="EMBL/GenBank/DDBJ databases">
        <title>Avian Migration-Mediated Cross-Species Transmission and Recombination Shaping the Diversity of Gammacoronaviruses and Deltacoronaviruses.</title>
        <authorList>
            <person name="Han Y."/>
            <person name="Xu P."/>
            <person name="Xu Y."/>
            <person name="Wang Y."/>
            <person name="Hu J."/>
            <person name="Ma M."/>
            <person name="Li Z."/>
            <person name="Bo S."/>
            <person name="Zhao C."/>
            <person name="Ji L."/>
            <person name="Yuan Y."/>
            <person name="Zhao W."/>
            <person name="Wang J."/>
            <person name="Jin Q."/>
            <person name="Wu Z."/>
            <person name="He G."/>
        </authorList>
    </citation>
    <scope>NUCLEOTIDE SEQUENCE</scope>
    <source>
        <strain evidence="2">AvEg-DeltaCoV/SH21-SH11</strain>
        <strain evidence="3">AvEg-DeltaCoV/SH21-SH92</strain>
        <strain evidence="4">AvEg-DeltaCoV/SH22-SH253</strain>
    </source>
</reference>
<proteinExistence type="predicted"/>
<evidence type="ECO:0000256" key="1">
    <source>
        <dbReference type="SAM" id="Phobius"/>
    </source>
</evidence>
<evidence type="ECO:0000313" key="2">
    <source>
        <dbReference type="EMBL" id="XDG24453.1"/>
    </source>
</evidence>
<sequence length="98" mass="11302">MLPYQWLIKSYVNLYPLTPHEKEFTTELIILLTTPGIWFIVALLVKPSIISCRHNTTAFDNTDEQAYGTEILVDHVCLLVQRITLWLTNTARRLVASD</sequence>
<accession>A0AB39AFQ8</accession>
<feature type="transmembrane region" description="Helical" evidence="1">
    <location>
        <begin position="24"/>
        <end position="45"/>
    </location>
</feature>
<keyword evidence="1" id="KW-0472">Membrane</keyword>